<name>A0A075RCH4_FLAPS</name>
<dbReference type="SMART" id="SM00672">
    <property type="entry name" value="CAP10"/>
    <property type="match status" value="1"/>
</dbReference>
<keyword evidence="1" id="KW-0808">Transferase</keyword>
<protein>
    <submittedName>
        <fullName evidence="2">Lipopolysaccharide biosynthesis protein</fullName>
    </submittedName>
</protein>
<sequence>MNLFFILNNGKNPKWKYYLKNIALGFLPKIIFRIRLKPILKEFEKRIDKQYILDRVNYYNKLTVITSLHENAKKLKENTIQKEGSVYYYDTQEIIRYFKPNLKWFYCYGDITHIPENPSILKSRPISNNNQNSILLKLDKVRHFIFLKDRKTYQDKANKVIFRGKIIGKQQRVDFMQKFFGNDLFDIGDVSKHLINPQWKTPKKTLWEHLNYKFIMAIEGNDVASNLKWVMSSNSIAVMPKPTCETWFMEAKLIPNFHYIEVNPDFSDLEVKIQYYLKHPEKALEIIKNANEYCAQFFDYKREKIISLLVMVKYFEKTNQSY</sequence>
<gene>
    <name evidence="2" type="ORF">H0H26_07740</name>
</gene>
<dbReference type="KEGG" id="fpv:IA03_07870"/>
<dbReference type="PANTHER" id="PTHR12203:SF35">
    <property type="entry name" value="PROTEIN O-GLUCOSYLTRANSFERASE 1"/>
    <property type="match status" value="1"/>
</dbReference>
<dbReference type="KEGG" id="fpk:IA06_07810"/>
<dbReference type="PANTHER" id="PTHR12203">
    <property type="entry name" value="KDEL LYS-ASP-GLU-LEU CONTAINING - RELATED"/>
    <property type="match status" value="1"/>
</dbReference>
<dbReference type="GO" id="GO:0016740">
    <property type="term" value="F:transferase activity"/>
    <property type="evidence" value="ECO:0007669"/>
    <property type="project" value="UniProtKB-KW"/>
</dbReference>
<dbReference type="AlphaFoldDB" id="A0A075RCH4"/>
<evidence type="ECO:0000313" key="2">
    <source>
        <dbReference type="EMBL" id="QRE02812.1"/>
    </source>
</evidence>
<dbReference type="InterPro" id="IPR006598">
    <property type="entry name" value="CAP10"/>
</dbReference>
<accession>A0A075RCH4</accession>
<dbReference type="OMA" id="KWIMASN"/>
<organism evidence="2 3">
    <name type="scientific">Flavobacterium psychrophilum</name>
    <dbReference type="NCBI Taxonomy" id="96345"/>
    <lineage>
        <taxon>Bacteria</taxon>
        <taxon>Pseudomonadati</taxon>
        <taxon>Bacteroidota</taxon>
        <taxon>Flavobacteriia</taxon>
        <taxon>Flavobacteriales</taxon>
        <taxon>Flavobacteriaceae</taxon>
        <taxon>Flavobacterium</taxon>
    </lineage>
</organism>
<dbReference type="KEGG" id="fpc:FPSM_01180"/>
<evidence type="ECO:0000256" key="1">
    <source>
        <dbReference type="ARBA" id="ARBA00022679"/>
    </source>
</evidence>
<dbReference type="Pfam" id="PF05686">
    <property type="entry name" value="Glyco_transf_90"/>
    <property type="match status" value="1"/>
</dbReference>
<dbReference type="KEGG" id="fpq:IB65_08090"/>
<evidence type="ECO:0000313" key="3">
    <source>
        <dbReference type="Proteomes" id="UP000596329"/>
    </source>
</evidence>
<dbReference type="InterPro" id="IPR051091">
    <property type="entry name" value="O-Glucosyltr/Glycosyltrsf_90"/>
</dbReference>
<dbReference type="EMBL" id="CP059075">
    <property type="protein sequence ID" value="QRE02812.1"/>
    <property type="molecule type" value="Genomic_DNA"/>
</dbReference>
<dbReference type="GeneID" id="66552183"/>
<reference evidence="2 3" key="1">
    <citation type="submission" date="2020-07" db="EMBL/GenBank/DDBJ databases">
        <title>Genomic characterization of Flavobacterium psychrophilum strains.</title>
        <authorList>
            <person name="Castillo D."/>
            <person name="Jorgensen J."/>
            <person name="Middelboe M."/>
        </authorList>
    </citation>
    <scope>NUCLEOTIDE SEQUENCE [LARGE SCALE GENOMIC DNA]</scope>
    <source>
        <strain evidence="2 3">FPS-R7</strain>
    </source>
</reference>
<dbReference type="KEGG" id="fpw:IA04_07805"/>
<proteinExistence type="predicted"/>
<dbReference type="Proteomes" id="UP000596329">
    <property type="component" value="Chromosome"/>
</dbReference>
<dbReference type="RefSeq" id="WP_011963742.1">
    <property type="nucleotide sequence ID" value="NZ_CBCRUG010000013.1"/>
</dbReference>